<comment type="catalytic activity">
    <reaction evidence="1">
        <text>ATP + protein L-histidine = ADP + protein N-phospho-L-histidine.</text>
        <dbReference type="EC" id="2.7.13.3"/>
    </reaction>
</comment>
<evidence type="ECO:0000313" key="15">
    <source>
        <dbReference type="Proteomes" id="UP000290253"/>
    </source>
</evidence>
<dbReference type="PROSITE" id="PS50109">
    <property type="entry name" value="HIS_KIN"/>
    <property type="match status" value="1"/>
</dbReference>
<comment type="caution">
    <text evidence="14">The sequence shown here is derived from an EMBL/GenBank/DDBJ whole genome shotgun (WGS) entry which is preliminary data.</text>
</comment>
<dbReference type="EMBL" id="SDMK01000001">
    <property type="protein sequence ID" value="RXS97262.1"/>
    <property type="molecule type" value="Genomic_DNA"/>
</dbReference>
<dbReference type="FunFam" id="3.30.565.10:FF:000006">
    <property type="entry name" value="Sensor histidine kinase WalK"/>
    <property type="match status" value="1"/>
</dbReference>
<keyword evidence="15" id="KW-1185">Reference proteome</keyword>
<keyword evidence="8 11" id="KW-1133">Transmembrane helix</keyword>
<dbReference type="PANTHER" id="PTHR45436">
    <property type="entry name" value="SENSOR HISTIDINE KINASE YKOH"/>
    <property type="match status" value="1"/>
</dbReference>
<keyword evidence="4" id="KW-0597">Phosphoprotein</keyword>
<organism evidence="14 15">
    <name type="scientific">Silvibacterium dinghuense</name>
    <dbReference type="NCBI Taxonomy" id="1560006"/>
    <lineage>
        <taxon>Bacteria</taxon>
        <taxon>Pseudomonadati</taxon>
        <taxon>Acidobacteriota</taxon>
        <taxon>Terriglobia</taxon>
        <taxon>Terriglobales</taxon>
        <taxon>Acidobacteriaceae</taxon>
        <taxon>Silvibacterium</taxon>
    </lineage>
</organism>
<evidence type="ECO:0000256" key="9">
    <source>
        <dbReference type="ARBA" id="ARBA00023012"/>
    </source>
</evidence>
<dbReference type="SMART" id="SM00388">
    <property type="entry name" value="HisKA"/>
    <property type="match status" value="1"/>
</dbReference>
<dbReference type="Pfam" id="PF00512">
    <property type="entry name" value="HisKA"/>
    <property type="match status" value="1"/>
</dbReference>
<reference evidence="14 15" key="1">
    <citation type="journal article" date="2016" name="Int. J. Syst. Evol. Microbiol.">
        <title>Acidipila dinghuensis sp. nov., an acidobacterium isolated from forest soil.</title>
        <authorList>
            <person name="Jiang Y.W."/>
            <person name="Wang J."/>
            <person name="Chen M.H."/>
            <person name="Lv Y.Y."/>
            <person name="Qiu L.H."/>
        </authorList>
    </citation>
    <scope>NUCLEOTIDE SEQUENCE [LARGE SCALE GENOMIC DNA]</scope>
    <source>
        <strain evidence="14 15">DHOF10</strain>
    </source>
</reference>
<evidence type="ECO:0000256" key="6">
    <source>
        <dbReference type="ARBA" id="ARBA00022692"/>
    </source>
</evidence>
<evidence type="ECO:0000256" key="7">
    <source>
        <dbReference type="ARBA" id="ARBA00022777"/>
    </source>
</evidence>
<evidence type="ECO:0000256" key="3">
    <source>
        <dbReference type="ARBA" id="ARBA00012438"/>
    </source>
</evidence>
<evidence type="ECO:0000259" key="12">
    <source>
        <dbReference type="PROSITE" id="PS50109"/>
    </source>
</evidence>
<dbReference type="SMART" id="SM00304">
    <property type="entry name" value="HAMP"/>
    <property type="match status" value="1"/>
</dbReference>
<dbReference type="SUPFAM" id="SSF158472">
    <property type="entry name" value="HAMP domain-like"/>
    <property type="match status" value="1"/>
</dbReference>
<evidence type="ECO:0000313" key="14">
    <source>
        <dbReference type="EMBL" id="RXS97262.1"/>
    </source>
</evidence>
<keyword evidence="7" id="KW-0418">Kinase</keyword>
<dbReference type="InterPro" id="IPR003661">
    <property type="entry name" value="HisK_dim/P_dom"/>
</dbReference>
<dbReference type="AlphaFoldDB" id="A0A4V1NVV7"/>
<dbReference type="InterPro" id="IPR003594">
    <property type="entry name" value="HATPase_dom"/>
</dbReference>
<evidence type="ECO:0000256" key="8">
    <source>
        <dbReference type="ARBA" id="ARBA00022989"/>
    </source>
</evidence>
<keyword evidence="6 11" id="KW-0812">Transmembrane</keyword>
<evidence type="ECO:0000256" key="1">
    <source>
        <dbReference type="ARBA" id="ARBA00000085"/>
    </source>
</evidence>
<dbReference type="SMART" id="SM00387">
    <property type="entry name" value="HATPase_c"/>
    <property type="match status" value="1"/>
</dbReference>
<dbReference type="SUPFAM" id="SSF47384">
    <property type="entry name" value="Homodimeric domain of signal transducing histidine kinase"/>
    <property type="match status" value="1"/>
</dbReference>
<dbReference type="PROSITE" id="PS50885">
    <property type="entry name" value="HAMP"/>
    <property type="match status" value="1"/>
</dbReference>
<gene>
    <name evidence="14" type="ORF">ESZ00_04950</name>
</gene>
<accession>A0A4V1NVV7</accession>
<feature type="domain" description="HAMP" evidence="13">
    <location>
        <begin position="183"/>
        <end position="236"/>
    </location>
</feature>
<name>A0A4V1NVV7_9BACT</name>
<protein>
    <recommendedName>
        <fullName evidence="3">histidine kinase</fullName>
        <ecNumber evidence="3">2.7.13.3</ecNumber>
    </recommendedName>
</protein>
<dbReference type="RefSeq" id="WP_129207041.1">
    <property type="nucleotide sequence ID" value="NZ_BMGU01000001.1"/>
</dbReference>
<proteinExistence type="predicted"/>
<dbReference type="InterPro" id="IPR036890">
    <property type="entry name" value="HATPase_C_sf"/>
</dbReference>
<dbReference type="CDD" id="cd06225">
    <property type="entry name" value="HAMP"/>
    <property type="match status" value="1"/>
</dbReference>
<feature type="domain" description="Histidine kinase" evidence="12">
    <location>
        <begin position="244"/>
        <end position="460"/>
    </location>
</feature>
<keyword evidence="10 11" id="KW-0472">Membrane</keyword>
<dbReference type="InterPro" id="IPR036097">
    <property type="entry name" value="HisK_dim/P_sf"/>
</dbReference>
<feature type="transmembrane region" description="Helical" evidence="11">
    <location>
        <begin position="12"/>
        <end position="32"/>
    </location>
</feature>
<dbReference type="PANTHER" id="PTHR45436:SF5">
    <property type="entry name" value="SENSOR HISTIDINE KINASE TRCS"/>
    <property type="match status" value="1"/>
</dbReference>
<evidence type="ECO:0000259" key="13">
    <source>
        <dbReference type="PROSITE" id="PS50885"/>
    </source>
</evidence>
<dbReference type="Proteomes" id="UP000290253">
    <property type="component" value="Unassembled WGS sequence"/>
</dbReference>
<evidence type="ECO:0000256" key="4">
    <source>
        <dbReference type="ARBA" id="ARBA00022553"/>
    </source>
</evidence>
<evidence type="ECO:0000256" key="2">
    <source>
        <dbReference type="ARBA" id="ARBA00004370"/>
    </source>
</evidence>
<dbReference type="InterPro" id="IPR003660">
    <property type="entry name" value="HAMP_dom"/>
</dbReference>
<dbReference type="Pfam" id="PF02518">
    <property type="entry name" value="HATPase_c"/>
    <property type="match status" value="1"/>
</dbReference>
<dbReference type="SUPFAM" id="SSF55874">
    <property type="entry name" value="ATPase domain of HSP90 chaperone/DNA topoisomerase II/histidine kinase"/>
    <property type="match status" value="1"/>
</dbReference>
<dbReference type="OrthoDB" id="9796330at2"/>
<dbReference type="EC" id="2.7.13.3" evidence="3"/>
<dbReference type="InterPro" id="IPR004358">
    <property type="entry name" value="Sig_transdc_His_kin-like_C"/>
</dbReference>
<dbReference type="Gene3D" id="6.10.340.10">
    <property type="match status" value="1"/>
</dbReference>
<keyword evidence="5" id="KW-0808">Transferase</keyword>
<sequence length="460" mass="50224">MRRVISISTRLTVWFGVIFLAGWVLFGAAMWLNLQRNLSAERHLTLSRRIDRLQEMMRRNERAPAASRAGDFRDFATATGGGRAEVFRADGSVLWPSPSSTDFSWPPVGNVSSESFFSIHAEGQPYLVIERSFRDEAWGPLVLVAAAPQAANLELLAEFRHGMFTLAPVLLLISMAGGYWMSRRALGPVDRITVAVRSIGIRNLSERLPVSRSGDELERLAETCNDMLARLEVAVLKLKQFTADASHELRGPLSLTRTIAEVALRQPDVDASSREALNAIIEESANAAVLLEQMLELARADSEPTSLILEPVDLAEIVADGCAMATTLGARKNIEVSLALGTSPALMVLGHASSLRRLLWILLDNALKYTPSFGHVRVSLENSAGHALLRVEDSGIGIAPGDVPRIFDRFYRADPSRAQVEGSGLGLSIAKWIADTHHAEIQVSSHEGQGSRFTVVFTLA</sequence>
<comment type="subcellular location">
    <subcellularLocation>
        <location evidence="2">Membrane</location>
    </subcellularLocation>
</comment>
<keyword evidence="9" id="KW-0902">Two-component regulatory system</keyword>
<dbReference type="GO" id="GO:0000155">
    <property type="term" value="F:phosphorelay sensor kinase activity"/>
    <property type="evidence" value="ECO:0007669"/>
    <property type="project" value="InterPro"/>
</dbReference>
<dbReference type="Gene3D" id="3.30.565.10">
    <property type="entry name" value="Histidine kinase-like ATPase, C-terminal domain"/>
    <property type="match status" value="1"/>
</dbReference>
<dbReference type="CDD" id="cd00082">
    <property type="entry name" value="HisKA"/>
    <property type="match status" value="1"/>
</dbReference>
<dbReference type="InterPro" id="IPR050428">
    <property type="entry name" value="TCS_sensor_his_kinase"/>
</dbReference>
<dbReference type="GO" id="GO:0005886">
    <property type="term" value="C:plasma membrane"/>
    <property type="evidence" value="ECO:0007669"/>
    <property type="project" value="TreeGrafter"/>
</dbReference>
<dbReference type="InterPro" id="IPR005467">
    <property type="entry name" value="His_kinase_dom"/>
</dbReference>
<evidence type="ECO:0000256" key="10">
    <source>
        <dbReference type="ARBA" id="ARBA00023136"/>
    </source>
</evidence>
<dbReference type="PRINTS" id="PR00344">
    <property type="entry name" value="BCTRLSENSOR"/>
</dbReference>
<evidence type="ECO:0000256" key="11">
    <source>
        <dbReference type="SAM" id="Phobius"/>
    </source>
</evidence>
<dbReference type="Pfam" id="PF00672">
    <property type="entry name" value="HAMP"/>
    <property type="match status" value="1"/>
</dbReference>
<dbReference type="Gene3D" id="1.10.287.130">
    <property type="match status" value="1"/>
</dbReference>
<evidence type="ECO:0000256" key="5">
    <source>
        <dbReference type="ARBA" id="ARBA00022679"/>
    </source>
</evidence>